<feature type="compositionally biased region" description="Polar residues" evidence="9">
    <location>
        <begin position="454"/>
        <end position="465"/>
    </location>
</feature>
<reference evidence="12 13" key="1">
    <citation type="journal article" date="2012" name="Science">
        <title>The Paleozoic origin of enzymatic lignin decomposition reconstructed from 31 fungal genomes.</title>
        <authorList>
            <person name="Floudas D."/>
            <person name="Binder M."/>
            <person name="Riley R."/>
            <person name="Barry K."/>
            <person name="Blanchette R.A."/>
            <person name="Henrissat B."/>
            <person name="Martinez A.T."/>
            <person name="Otillar R."/>
            <person name="Spatafora J.W."/>
            <person name="Yadav J.S."/>
            <person name="Aerts A."/>
            <person name="Benoit I."/>
            <person name="Boyd A."/>
            <person name="Carlson A."/>
            <person name="Copeland A."/>
            <person name="Coutinho P.M."/>
            <person name="de Vries R.P."/>
            <person name="Ferreira P."/>
            <person name="Findley K."/>
            <person name="Foster B."/>
            <person name="Gaskell J."/>
            <person name="Glotzer D."/>
            <person name="Gorecki P."/>
            <person name="Heitman J."/>
            <person name="Hesse C."/>
            <person name="Hori C."/>
            <person name="Igarashi K."/>
            <person name="Jurgens J.A."/>
            <person name="Kallen N."/>
            <person name="Kersten P."/>
            <person name="Kohler A."/>
            <person name="Kuees U."/>
            <person name="Kumar T.K.A."/>
            <person name="Kuo A."/>
            <person name="LaButti K."/>
            <person name="Larrondo L.F."/>
            <person name="Lindquist E."/>
            <person name="Ling A."/>
            <person name="Lombard V."/>
            <person name="Lucas S."/>
            <person name="Lundell T."/>
            <person name="Martin R."/>
            <person name="McLaughlin D.J."/>
            <person name="Morgenstern I."/>
            <person name="Morin E."/>
            <person name="Murat C."/>
            <person name="Nagy L.G."/>
            <person name="Nolan M."/>
            <person name="Ohm R.A."/>
            <person name="Patyshakuliyeva A."/>
            <person name="Rokas A."/>
            <person name="Ruiz-Duenas F.J."/>
            <person name="Sabat G."/>
            <person name="Salamov A."/>
            <person name="Samejima M."/>
            <person name="Schmutz J."/>
            <person name="Slot J.C."/>
            <person name="St John F."/>
            <person name="Stenlid J."/>
            <person name="Sun H."/>
            <person name="Sun S."/>
            <person name="Syed K."/>
            <person name="Tsang A."/>
            <person name="Wiebenga A."/>
            <person name="Young D."/>
            <person name="Pisabarro A."/>
            <person name="Eastwood D.C."/>
            <person name="Martin F."/>
            <person name="Cullen D."/>
            <person name="Grigoriev I.V."/>
            <person name="Hibbett D.S."/>
        </authorList>
    </citation>
    <scope>NUCLEOTIDE SEQUENCE [LARGE SCALE GENOMIC DNA]</scope>
    <source>
        <strain evidence="12 13">DJM-731 SS1</strain>
    </source>
</reference>
<comment type="similarity">
    <text evidence="3">Belongs to the glycosyl hydrolase 5 (cellulase A) family.</text>
</comment>
<dbReference type="GO" id="GO:0016985">
    <property type="term" value="F:mannan endo-1,4-beta-mannosidase activity"/>
    <property type="evidence" value="ECO:0007669"/>
    <property type="project" value="UniProtKB-EC"/>
</dbReference>
<feature type="compositionally biased region" description="Pro residues" evidence="9">
    <location>
        <begin position="361"/>
        <end position="373"/>
    </location>
</feature>
<evidence type="ECO:0000256" key="10">
    <source>
        <dbReference type="SAM" id="Phobius"/>
    </source>
</evidence>
<dbReference type="HOGENOM" id="CLU_421511_0_0_1"/>
<keyword evidence="8" id="KW-0326">Glycosidase</keyword>
<feature type="transmembrane region" description="Helical" evidence="10">
    <location>
        <begin position="526"/>
        <end position="548"/>
    </location>
</feature>
<dbReference type="PANTHER" id="PTHR31451:SF39">
    <property type="entry name" value="MANNAN ENDO-1,4-BETA-MANNOSIDASE 1"/>
    <property type="match status" value="1"/>
</dbReference>
<keyword evidence="10" id="KW-0472">Membrane</keyword>
<keyword evidence="10" id="KW-1133">Transmembrane helix</keyword>
<keyword evidence="5" id="KW-0964">Secreted</keyword>
<evidence type="ECO:0000256" key="9">
    <source>
        <dbReference type="SAM" id="MobiDB-lite"/>
    </source>
</evidence>
<keyword evidence="13" id="KW-1185">Reference proteome</keyword>
<dbReference type="OrthoDB" id="406631at2759"/>
<dbReference type="AlphaFoldDB" id="M5G806"/>
<dbReference type="Proteomes" id="UP000030653">
    <property type="component" value="Unassembled WGS sequence"/>
</dbReference>
<evidence type="ECO:0000256" key="1">
    <source>
        <dbReference type="ARBA" id="ARBA00001678"/>
    </source>
</evidence>
<dbReference type="GeneID" id="63683582"/>
<accession>M5G806</accession>
<evidence type="ECO:0000256" key="4">
    <source>
        <dbReference type="ARBA" id="ARBA00012706"/>
    </source>
</evidence>
<dbReference type="Gene3D" id="3.20.20.80">
    <property type="entry name" value="Glycosidases"/>
    <property type="match status" value="1"/>
</dbReference>
<evidence type="ECO:0000256" key="7">
    <source>
        <dbReference type="ARBA" id="ARBA00022801"/>
    </source>
</evidence>
<protein>
    <recommendedName>
        <fullName evidence="4">mannan endo-1,4-beta-mannosidase</fullName>
        <ecNumber evidence="4">3.2.1.78</ecNumber>
    </recommendedName>
</protein>
<evidence type="ECO:0000256" key="2">
    <source>
        <dbReference type="ARBA" id="ARBA00004613"/>
    </source>
</evidence>
<dbReference type="EC" id="3.2.1.78" evidence="4"/>
<feature type="compositionally biased region" description="Basic and acidic residues" evidence="9">
    <location>
        <begin position="392"/>
        <end position="410"/>
    </location>
</feature>
<keyword evidence="6" id="KW-0732">Signal</keyword>
<dbReference type="STRING" id="1858805.M5G806"/>
<evidence type="ECO:0000256" key="3">
    <source>
        <dbReference type="ARBA" id="ARBA00005641"/>
    </source>
</evidence>
<organism evidence="12 13">
    <name type="scientific">Dacryopinax primogenitus (strain DJM 731)</name>
    <name type="common">Brown rot fungus</name>
    <dbReference type="NCBI Taxonomy" id="1858805"/>
    <lineage>
        <taxon>Eukaryota</taxon>
        <taxon>Fungi</taxon>
        <taxon>Dikarya</taxon>
        <taxon>Basidiomycota</taxon>
        <taxon>Agaricomycotina</taxon>
        <taxon>Dacrymycetes</taxon>
        <taxon>Dacrymycetales</taxon>
        <taxon>Dacrymycetaceae</taxon>
        <taxon>Dacryopinax</taxon>
    </lineage>
</organism>
<comment type="catalytic activity">
    <reaction evidence="1">
        <text>Random hydrolysis of (1-&gt;4)-beta-D-mannosidic linkages in mannans, galactomannans and glucomannans.</text>
        <dbReference type="EC" id="3.2.1.78"/>
    </reaction>
</comment>
<proteinExistence type="inferred from homology"/>
<dbReference type="SUPFAM" id="SSF51445">
    <property type="entry name" value="(Trans)glycosidases"/>
    <property type="match status" value="1"/>
</dbReference>
<dbReference type="InterPro" id="IPR045053">
    <property type="entry name" value="MAN-like"/>
</dbReference>
<sequence length="650" mass="70354">MSLPPLTAPPPSSSLNPNSTFITRTASTLYLGSSPYVVAGPNIYWLGIDENDPPGSVTYPSRQRVLEVLATAYAMGANTVRSTTLGVSVGCDLCVWPRLGVINGQALQVVDFAVWAARLYGLRLVIPLVDNYEYYHGGIYSFLQFHNLSTDDYSPFYDTSSAVYDSFLAYITTILNHTNPYTGLRLSQDPTILAWESGNELGGWGGSGAPASWTAALAQFVKSDLGAKQLFIDGSYGIVRDALGIGQVDIVSNHHYPPYTSKLFSDARTALAADKAYLAGEFDWVSHGSSPRMWALVAGPALLALLVFALPGRWFPWPIRYGCLYREKRKRAGSAEGVGVGAGGARQMEMADQPETDAEDSPPPLRSSPPPSSRPAYPELSPRNKMSRPSYKRQDTERAERWRLFEDGAEGKMPFLERIGTGTGMPFSPPPAPPSSAAPPVGSPPGSPQGRASRLSQHTPRSPSQSGTHSHSHHIPPTTPKRPLYTPTASYRSSHARTPSPLPSLLMSLKPLPAEREPHTFLFRKWHFALVIFLLLTPAVALLLHFLLPSTISSFTSALASTPGVSGGLYWSLFGHTDTCTSYVYHGDGYWLVYPGQGGFMSYRVGQLVVWERGVSGYGLQAWGDAGEPTVACKQAVNLSLLPNVSMGAG</sequence>
<feature type="region of interest" description="Disordered" evidence="9">
    <location>
        <begin position="351"/>
        <end position="499"/>
    </location>
</feature>
<keyword evidence="10" id="KW-0812">Transmembrane</keyword>
<evidence type="ECO:0000256" key="6">
    <source>
        <dbReference type="ARBA" id="ARBA00022729"/>
    </source>
</evidence>
<dbReference type="RefSeq" id="XP_040628904.1">
    <property type="nucleotide sequence ID" value="XM_040768520.1"/>
</dbReference>
<evidence type="ECO:0000313" key="12">
    <source>
        <dbReference type="EMBL" id="EJU02007.1"/>
    </source>
</evidence>
<dbReference type="InterPro" id="IPR017853">
    <property type="entry name" value="GH"/>
</dbReference>
<dbReference type="GO" id="GO:0005576">
    <property type="term" value="C:extracellular region"/>
    <property type="evidence" value="ECO:0007669"/>
    <property type="project" value="UniProtKB-SubCell"/>
</dbReference>
<feature type="transmembrane region" description="Helical" evidence="10">
    <location>
        <begin position="293"/>
        <end position="310"/>
    </location>
</feature>
<evidence type="ECO:0000256" key="8">
    <source>
        <dbReference type="ARBA" id="ARBA00023295"/>
    </source>
</evidence>
<evidence type="ECO:0000256" key="5">
    <source>
        <dbReference type="ARBA" id="ARBA00022525"/>
    </source>
</evidence>
<dbReference type="PANTHER" id="PTHR31451">
    <property type="match status" value="1"/>
</dbReference>
<name>M5G806_DACPD</name>
<dbReference type="InterPro" id="IPR001547">
    <property type="entry name" value="Glyco_hydro_5"/>
</dbReference>
<dbReference type="EMBL" id="JH795863">
    <property type="protein sequence ID" value="EJU02007.1"/>
    <property type="molecule type" value="Genomic_DNA"/>
</dbReference>
<gene>
    <name evidence="12" type="ORF">DACRYDRAFT_107730</name>
</gene>
<feature type="domain" description="Glycoside hydrolase family 5" evidence="11">
    <location>
        <begin position="20"/>
        <end position="237"/>
    </location>
</feature>
<feature type="compositionally biased region" description="Polar residues" evidence="9">
    <location>
        <begin position="487"/>
        <end position="497"/>
    </location>
</feature>
<feature type="compositionally biased region" description="Pro residues" evidence="9">
    <location>
        <begin position="427"/>
        <end position="447"/>
    </location>
</feature>
<keyword evidence="7 12" id="KW-0378">Hydrolase</keyword>
<evidence type="ECO:0000259" key="11">
    <source>
        <dbReference type="Pfam" id="PF26410"/>
    </source>
</evidence>
<dbReference type="Pfam" id="PF26410">
    <property type="entry name" value="GH5_mannosidase"/>
    <property type="match status" value="1"/>
</dbReference>
<evidence type="ECO:0000313" key="13">
    <source>
        <dbReference type="Proteomes" id="UP000030653"/>
    </source>
</evidence>
<comment type="subcellular location">
    <subcellularLocation>
        <location evidence="2">Secreted</location>
    </subcellularLocation>
</comment>